<dbReference type="PANTHER" id="PTHR31025:SF30">
    <property type="entry name" value="SI:DKEY-15H8.17"/>
    <property type="match status" value="1"/>
</dbReference>
<dbReference type="Proteomes" id="UP000677803">
    <property type="component" value="Unassembled WGS sequence"/>
</dbReference>
<dbReference type="OrthoDB" id="8806090at2759"/>
<reference evidence="2" key="1">
    <citation type="submission" date="2021-05" db="EMBL/GenBank/DDBJ databases">
        <authorList>
            <person name="Tigano A."/>
        </authorList>
    </citation>
    <scope>NUCLEOTIDE SEQUENCE</scope>
</reference>
<feature type="region of interest" description="Disordered" evidence="1">
    <location>
        <begin position="1"/>
        <end position="23"/>
    </location>
</feature>
<comment type="caution">
    <text evidence="2">The sequence shown here is derived from an EMBL/GenBank/DDBJ whole genome shotgun (WGS) entry which is preliminary data.</text>
</comment>
<dbReference type="EMBL" id="CAJRST010004446">
    <property type="protein sequence ID" value="CAG5871526.1"/>
    <property type="molecule type" value="Genomic_DNA"/>
</dbReference>
<feature type="region of interest" description="Disordered" evidence="1">
    <location>
        <begin position="49"/>
        <end position="70"/>
    </location>
</feature>
<evidence type="ECO:0000313" key="2">
    <source>
        <dbReference type="EMBL" id="CAG5871526.1"/>
    </source>
</evidence>
<evidence type="ECO:0000256" key="1">
    <source>
        <dbReference type="SAM" id="MobiDB-lite"/>
    </source>
</evidence>
<dbReference type="PANTHER" id="PTHR31025">
    <property type="entry name" value="SI:CH211-196P9.1-RELATED"/>
    <property type="match status" value="1"/>
</dbReference>
<feature type="compositionally biased region" description="Basic residues" evidence="1">
    <location>
        <begin position="423"/>
        <end position="445"/>
    </location>
</feature>
<feature type="compositionally biased region" description="Low complexity" evidence="1">
    <location>
        <begin position="1"/>
        <end position="19"/>
    </location>
</feature>
<organism evidence="2 3">
    <name type="scientific">Menidia menidia</name>
    <name type="common">Atlantic silverside</name>
    <dbReference type="NCBI Taxonomy" id="238744"/>
    <lineage>
        <taxon>Eukaryota</taxon>
        <taxon>Metazoa</taxon>
        <taxon>Chordata</taxon>
        <taxon>Craniata</taxon>
        <taxon>Vertebrata</taxon>
        <taxon>Euteleostomi</taxon>
        <taxon>Actinopterygii</taxon>
        <taxon>Neopterygii</taxon>
        <taxon>Teleostei</taxon>
        <taxon>Neoteleostei</taxon>
        <taxon>Acanthomorphata</taxon>
        <taxon>Ovalentaria</taxon>
        <taxon>Atherinomorphae</taxon>
        <taxon>Atheriniformes</taxon>
        <taxon>Atherinopsidae</taxon>
        <taxon>Menidiinae</taxon>
        <taxon>Menidia</taxon>
    </lineage>
</organism>
<protein>
    <submittedName>
        <fullName evidence="2">(Atlantic silverside) hypothetical protein</fullName>
    </submittedName>
</protein>
<sequence length="445" mass="50394">MFNLSGRSDGSSDGQSERGPICGGWLNDRGLEAAALTGNGLRWQGIRQSGRRAGADGNQTDPGRARAGPEQGWIRSWLRSTESERHESRERKLRGTEKRVNVRDEANNTHELAILKELAKQSTATRTLTERAEVKKLTELTFAVQRRHINTLPPTDTEDLKTKWPFLFMPRCIYAHFELLTDINVLRSLELDIEECGRAITQYFLEKPTNKAVKDVISKGEDNELSLRVVQLLMSHFGEHLTGLILLADSLTKDSTVSGLMVTDQNGSRSKHVVEVPKCRKPIMEKQLLSFFSSPSYNILPSSSRLLYAVGDVLKLQDKRQAASEEAKRNNTTYRLDRSQALLTLRGKLRHGKVWHVTLLPEVAVELKRQYVGWSEQCRLKDLQRYACHAVQLVESQITSKKNKTEKQLHLAMYQALAGQNLKGRRPPRFRGQGRGHKGIQRTRG</sequence>
<accession>A0A8S4AHD1</accession>
<evidence type="ECO:0000313" key="3">
    <source>
        <dbReference type="Proteomes" id="UP000677803"/>
    </source>
</evidence>
<dbReference type="AlphaFoldDB" id="A0A8S4AHD1"/>
<feature type="region of interest" description="Disordered" evidence="1">
    <location>
        <begin position="422"/>
        <end position="445"/>
    </location>
</feature>
<name>A0A8S4AHD1_9TELE</name>
<keyword evidence="3" id="KW-1185">Reference proteome</keyword>
<gene>
    <name evidence="2" type="ORF">MMEN_LOCUS4910</name>
</gene>
<proteinExistence type="predicted"/>